<dbReference type="Proteomes" id="UP001148737">
    <property type="component" value="Unassembled WGS sequence"/>
</dbReference>
<name>A0ACC1QIM9_9HYPO</name>
<gene>
    <name evidence="1" type="ORF">NLG97_g9660</name>
</gene>
<keyword evidence="2" id="KW-1185">Reference proteome</keyword>
<comment type="caution">
    <text evidence="1">The sequence shown here is derived from an EMBL/GenBank/DDBJ whole genome shotgun (WGS) entry which is preliminary data.</text>
</comment>
<evidence type="ECO:0000313" key="1">
    <source>
        <dbReference type="EMBL" id="KAJ3474865.1"/>
    </source>
</evidence>
<accession>A0ACC1QIM9</accession>
<proteinExistence type="predicted"/>
<dbReference type="EMBL" id="JANAKD010002084">
    <property type="protein sequence ID" value="KAJ3474865.1"/>
    <property type="molecule type" value="Genomic_DNA"/>
</dbReference>
<evidence type="ECO:0000313" key="2">
    <source>
        <dbReference type="Proteomes" id="UP001148737"/>
    </source>
</evidence>
<organism evidence="1 2">
    <name type="scientific">Lecanicillium saksenae</name>
    <dbReference type="NCBI Taxonomy" id="468837"/>
    <lineage>
        <taxon>Eukaryota</taxon>
        <taxon>Fungi</taxon>
        <taxon>Dikarya</taxon>
        <taxon>Ascomycota</taxon>
        <taxon>Pezizomycotina</taxon>
        <taxon>Sordariomycetes</taxon>
        <taxon>Hypocreomycetidae</taxon>
        <taxon>Hypocreales</taxon>
        <taxon>Cordycipitaceae</taxon>
        <taxon>Lecanicillium</taxon>
    </lineage>
</organism>
<sequence>MTGYDDEGDLMPYHGKPRHPATTKMPWWNPRYWGKRVWIGLAVVVAILIAIGVGVGVTVSKANAYPSYKQLAYSLQDTYSGEKFFDQFNYWTTFDPAQGWIHYANPGDAKAFNLTYATKDSAVLRVDDVSGPGSERDASTGRLSVRVESKKTYDKGLFIFDVKHTPYGCATWPALWLVDSANWPQHGEIDVLESINEGDDGNMMTLHTSSDCTMSGKRKMTGKALQDSCDSKVNHNAGCGVEGGKGSFGKAFNDKQGGVMAVEWRDDGIRMWQFARDGIPADISGKKPTPDAWGTAAADFPNTHCSIGSKFSNNSIVANIDLCGELVEASWKKSGCGGGKTCKQFVSDNPKEFSNAFWEFGAFEVYQAS</sequence>
<protein>
    <submittedName>
        <fullName evidence="1">Uncharacterized protein</fullName>
    </submittedName>
</protein>
<reference evidence="1" key="1">
    <citation type="submission" date="2022-07" db="EMBL/GenBank/DDBJ databases">
        <title>Genome Sequence of Lecanicillium saksenae.</title>
        <authorList>
            <person name="Buettner E."/>
        </authorList>
    </citation>
    <scope>NUCLEOTIDE SEQUENCE</scope>
    <source>
        <strain evidence="1">VT-O1</strain>
    </source>
</reference>